<accession>A0A3E2VV33</accession>
<feature type="domain" description="HTH cro/C1-type" evidence="3">
    <location>
        <begin position="40"/>
        <end position="94"/>
    </location>
</feature>
<evidence type="ECO:0000313" key="4">
    <source>
        <dbReference type="EMBL" id="RGC15012.1"/>
    </source>
</evidence>
<keyword evidence="1" id="KW-0238">DNA-binding</keyword>
<dbReference type="AlphaFoldDB" id="A0A3E2VV33"/>
<dbReference type="PROSITE" id="PS50943">
    <property type="entry name" value="HTH_CROC1"/>
    <property type="match status" value="1"/>
</dbReference>
<dbReference type="GO" id="GO:0003677">
    <property type="term" value="F:DNA binding"/>
    <property type="evidence" value="ECO:0007669"/>
    <property type="project" value="UniProtKB-KW"/>
</dbReference>
<dbReference type="Pfam" id="PF01381">
    <property type="entry name" value="HTH_3"/>
    <property type="match status" value="1"/>
</dbReference>
<evidence type="ECO:0000256" key="1">
    <source>
        <dbReference type="ARBA" id="ARBA00023125"/>
    </source>
</evidence>
<comment type="caution">
    <text evidence="4">The sequence shown here is derived from an EMBL/GenBank/DDBJ whole genome shotgun (WGS) entry which is preliminary data.</text>
</comment>
<dbReference type="InterPro" id="IPR010982">
    <property type="entry name" value="Lambda_DNA-bd_dom_sf"/>
</dbReference>
<dbReference type="PANTHER" id="PTHR46558">
    <property type="entry name" value="TRACRIPTIONAL REGULATORY PROTEIN-RELATED-RELATED"/>
    <property type="match status" value="1"/>
</dbReference>
<dbReference type="Gene3D" id="1.10.260.40">
    <property type="entry name" value="lambda repressor-like DNA-binding domains"/>
    <property type="match status" value="1"/>
</dbReference>
<dbReference type="EMBL" id="QVEV01000016">
    <property type="protein sequence ID" value="RGC15012.1"/>
    <property type="molecule type" value="Genomic_DNA"/>
</dbReference>
<evidence type="ECO:0000313" key="5">
    <source>
        <dbReference type="Proteomes" id="UP000260025"/>
    </source>
</evidence>
<dbReference type="OrthoDB" id="6315255at2"/>
<gene>
    <name evidence="4" type="ORF">DXA38_12010</name>
</gene>
<dbReference type="SMART" id="SM00530">
    <property type="entry name" value="HTH_XRE"/>
    <property type="match status" value="1"/>
</dbReference>
<sequence length="222" mass="25745">MYQETMYEIRQSCGIVARRKHSHSGILNSGADTMNVNDKIKLLRTTHQLSQESLAALLDVSRQSISKWEKGLSKPSSDNLARLAEIFSVTIQDLMNDSITLKRGYQTTHYFTDMLKKKIFLLPFCTFLIVFATMLLIGLLLRYQERPEFWIFNIMTISATACFCAAIMFISVILRFVYLDCKIRDIRPLWYVLISITLPGFIFYLLCRDEMSQKRKGRKADV</sequence>
<protein>
    <submittedName>
        <fullName evidence="4">XRE family transcriptional regulator</fullName>
    </submittedName>
</protein>
<keyword evidence="2" id="KW-0472">Membrane</keyword>
<keyword evidence="2" id="KW-0812">Transmembrane</keyword>
<evidence type="ECO:0000256" key="2">
    <source>
        <dbReference type="SAM" id="Phobius"/>
    </source>
</evidence>
<proteinExistence type="predicted"/>
<evidence type="ECO:0000259" key="3">
    <source>
        <dbReference type="PROSITE" id="PS50943"/>
    </source>
</evidence>
<feature type="transmembrane region" description="Helical" evidence="2">
    <location>
        <begin position="149"/>
        <end position="177"/>
    </location>
</feature>
<organism evidence="4 5">
    <name type="scientific">Clostridium innocuum</name>
    <dbReference type="NCBI Taxonomy" id="1522"/>
    <lineage>
        <taxon>Bacteria</taxon>
        <taxon>Bacillati</taxon>
        <taxon>Bacillota</taxon>
        <taxon>Clostridia</taxon>
        <taxon>Eubacteriales</taxon>
        <taxon>Clostridiaceae</taxon>
        <taxon>Clostridium</taxon>
    </lineage>
</organism>
<name>A0A3E2VV33_CLOIN</name>
<dbReference type="SUPFAM" id="SSF47413">
    <property type="entry name" value="lambda repressor-like DNA-binding domains"/>
    <property type="match status" value="1"/>
</dbReference>
<dbReference type="InterPro" id="IPR001387">
    <property type="entry name" value="Cro/C1-type_HTH"/>
</dbReference>
<dbReference type="Proteomes" id="UP000260025">
    <property type="component" value="Unassembled WGS sequence"/>
</dbReference>
<keyword evidence="2" id="KW-1133">Transmembrane helix</keyword>
<reference evidence="4 5" key="1">
    <citation type="submission" date="2018-08" db="EMBL/GenBank/DDBJ databases">
        <title>A genome reference for cultivated species of the human gut microbiota.</title>
        <authorList>
            <person name="Zou Y."/>
            <person name="Xue W."/>
            <person name="Luo G."/>
        </authorList>
    </citation>
    <scope>NUCLEOTIDE SEQUENCE [LARGE SCALE GENOMIC DNA]</scope>
    <source>
        <strain evidence="4 5">OF01-2LB</strain>
    </source>
</reference>
<dbReference type="PANTHER" id="PTHR46558:SF4">
    <property type="entry name" value="DNA-BIDING PHAGE PROTEIN"/>
    <property type="match status" value="1"/>
</dbReference>
<dbReference type="CDD" id="cd00093">
    <property type="entry name" value="HTH_XRE"/>
    <property type="match status" value="1"/>
</dbReference>
<feature type="transmembrane region" description="Helical" evidence="2">
    <location>
        <begin position="119"/>
        <end position="143"/>
    </location>
</feature>
<feature type="transmembrane region" description="Helical" evidence="2">
    <location>
        <begin position="189"/>
        <end position="206"/>
    </location>
</feature>